<dbReference type="Proteomes" id="UP000283509">
    <property type="component" value="Unassembled WGS sequence"/>
</dbReference>
<evidence type="ECO:0000256" key="1">
    <source>
        <dbReference type="PROSITE-ProRule" id="PRU00047"/>
    </source>
</evidence>
<organism evidence="4 6">
    <name type="scientific">Penaeus vannamei</name>
    <name type="common">Whiteleg shrimp</name>
    <name type="synonym">Litopenaeus vannamei</name>
    <dbReference type="NCBI Taxonomy" id="6689"/>
    <lineage>
        <taxon>Eukaryota</taxon>
        <taxon>Metazoa</taxon>
        <taxon>Ecdysozoa</taxon>
        <taxon>Arthropoda</taxon>
        <taxon>Crustacea</taxon>
        <taxon>Multicrustacea</taxon>
        <taxon>Malacostraca</taxon>
        <taxon>Eumalacostraca</taxon>
        <taxon>Eucarida</taxon>
        <taxon>Decapoda</taxon>
        <taxon>Dendrobranchiata</taxon>
        <taxon>Penaeoidea</taxon>
        <taxon>Penaeidae</taxon>
        <taxon>Penaeus</taxon>
    </lineage>
</organism>
<dbReference type="EMBL" id="QCYY01002786">
    <property type="protein sequence ID" value="ROT67621.1"/>
    <property type="molecule type" value="Genomic_DNA"/>
</dbReference>
<dbReference type="InterPro" id="IPR001878">
    <property type="entry name" value="Znf_CCHC"/>
</dbReference>
<keyword evidence="1" id="KW-0862">Zinc</keyword>
<evidence type="ECO:0000259" key="3">
    <source>
        <dbReference type="PROSITE" id="PS50158"/>
    </source>
</evidence>
<reference evidence="4 6" key="1">
    <citation type="submission" date="2018-04" db="EMBL/GenBank/DDBJ databases">
        <authorList>
            <person name="Zhang X."/>
            <person name="Yuan J."/>
            <person name="Li F."/>
            <person name="Xiang J."/>
        </authorList>
    </citation>
    <scope>NUCLEOTIDE SEQUENCE [LARGE SCALE GENOMIC DNA]</scope>
    <source>
        <tissue evidence="4">Muscle</tissue>
    </source>
</reference>
<feature type="region of interest" description="Disordered" evidence="2">
    <location>
        <begin position="314"/>
        <end position="334"/>
    </location>
</feature>
<sequence length="375" mass="42539">MDARFELLEEQMRGLAAQLQQVVEMQSRSHRAATEDTSEAQSAETTANEAPSQAGTTRQFSTMEVFTRDKSVPMFTGGEEGLTGGEWLARVEAEMKRRNITGEIDKTLFALGYVHTEKGPARVYAHEVGAEGVPYRRFSKMILSRFSEGRKPWNRILREAERKRGETYKEWAKTPKALRLDCMLMKHWPFDGIWLNIVMDTLYDHMVGKAVAKYRIEGTEKWDHDRLNSMDAADLIKEIGIWMEDNPLLDQQFQTKLSSGEEKPAMKTRVGAVKTESRSMKANGGKKFHCPEHGWNKTHGKEDCYKLKAAETSSTLAADKPQRREKKGNPSSMMTCFLCQKKGHRRAECPIQKDVEKLLASKNGAKPSKTDGNTE</sequence>
<reference evidence="4 6" key="2">
    <citation type="submission" date="2019-01" db="EMBL/GenBank/DDBJ databases">
        <title>The decoding of complex shrimp genome reveals the adaptation for benthos swimmer, frequently molting mechanism and breeding impact on genome.</title>
        <authorList>
            <person name="Sun Y."/>
            <person name="Gao Y."/>
            <person name="Yu Y."/>
        </authorList>
    </citation>
    <scope>NUCLEOTIDE SEQUENCE [LARGE SCALE GENOMIC DNA]</scope>
    <source>
        <tissue evidence="4">Muscle</tissue>
    </source>
</reference>
<gene>
    <name evidence="5" type="ORF">C7M84_007376</name>
    <name evidence="4" type="ORF">C7M84_014279</name>
</gene>
<feature type="region of interest" description="Disordered" evidence="2">
    <location>
        <begin position="27"/>
        <end position="57"/>
    </location>
</feature>
<dbReference type="AlphaFoldDB" id="A0A3R7PIG1"/>
<dbReference type="EMBL" id="QCYY01001931">
    <property type="protein sequence ID" value="ROT74135.1"/>
    <property type="molecule type" value="Genomic_DNA"/>
</dbReference>
<evidence type="ECO:0000313" key="5">
    <source>
        <dbReference type="EMBL" id="ROT74135.1"/>
    </source>
</evidence>
<feature type="compositionally biased region" description="Polar residues" evidence="2">
    <location>
        <begin position="39"/>
        <end position="57"/>
    </location>
</feature>
<comment type="caution">
    <text evidence="4">The sequence shown here is derived from an EMBL/GenBank/DDBJ whole genome shotgun (WGS) entry which is preliminary data.</text>
</comment>
<dbReference type="OrthoDB" id="10397468at2759"/>
<keyword evidence="6" id="KW-1185">Reference proteome</keyword>
<proteinExistence type="predicted"/>
<evidence type="ECO:0000256" key="2">
    <source>
        <dbReference type="SAM" id="MobiDB-lite"/>
    </source>
</evidence>
<evidence type="ECO:0000313" key="4">
    <source>
        <dbReference type="EMBL" id="ROT67621.1"/>
    </source>
</evidence>
<dbReference type="PROSITE" id="PS50158">
    <property type="entry name" value="ZF_CCHC"/>
    <property type="match status" value="1"/>
</dbReference>
<dbReference type="GO" id="GO:0008270">
    <property type="term" value="F:zinc ion binding"/>
    <property type="evidence" value="ECO:0007669"/>
    <property type="project" value="UniProtKB-KW"/>
</dbReference>
<dbReference type="GO" id="GO:0003676">
    <property type="term" value="F:nucleic acid binding"/>
    <property type="evidence" value="ECO:0007669"/>
    <property type="project" value="InterPro"/>
</dbReference>
<name>A0A3R7PIG1_PENVA</name>
<dbReference type="SUPFAM" id="SSF57756">
    <property type="entry name" value="Retrovirus zinc finger-like domains"/>
    <property type="match status" value="1"/>
</dbReference>
<keyword evidence="1" id="KW-0863">Zinc-finger</keyword>
<dbReference type="SMART" id="SM00343">
    <property type="entry name" value="ZnF_C2HC"/>
    <property type="match status" value="1"/>
</dbReference>
<accession>A0A3R7PIG1</accession>
<dbReference type="InterPro" id="IPR036875">
    <property type="entry name" value="Znf_CCHC_sf"/>
</dbReference>
<evidence type="ECO:0000313" key="6">
    <source>
        <dbReference type="Proteomes" id="UP000283509"/>
    </source>
</evidence>
<protein>
    <recommendedName>
        <fullName evidence="3">CCHC-type domain-containing protein</fullName>
    </recommendedName>
</protein>
<feature type="domain" description="CCHC-type" evidence="3">
    <location>
        <begin position="336"/>
        <end position="350"/>
    </location>
</feature>
<keyword evidence="1" id="KW-0479">Metal-binding</keyword>